<evidence type="ECO:0000313" key="4">
    <source>
        <dbReference type="Proteomes" id="UP001431776"/>
    </source>
</evidence>
<feature type="chain" id="PRO_5043442829" evidence="1">
    <location>
        <begin position="32"/>
        <end position="1781"/>
    </location>
</feature>
<keyword evidence="1" id="KW-0732">Signal</keyword>
<dbReference type="SUPFAM" id="SSF103515">
    <property type="entry name" value="Autotransporter"/>
    <property type="match status" value="1"/>
</dbReference>
<dbReference type="EMBL" id="JASCXX010000017">
    <property type="protein sequence ID" value="MDI6450155.1"/>
    <property type="molecule type" value="Genomic_DNA"/>
</dbReference>
<sequence length="1781" mass="183456">MTKQAKGRIRLIAVVFLLLGFGLLGANQARAAITDVGEVLPVYDGVSDPWIITENFWVGIDADGGLTVSGGSAVTNPYAVLGVFDGVTGSATITGPGSSWLTSGFLVAGYEGIGNLLIEAGGLVGSDIGILGEEATGEGNALVTGAGSTWTIDDYLTVAHEGQAAMSIEDGGLVEAPEVYIGNLAGSDGIIYVMDADSLLSATESIFVGYDGQGEMEVTDGGQVSSFYGGIGYDIGSDGTVTVSGLDSLWDNEGSLGVGVFGDGTLTITNSGTVESQEAGVAVGPDSVATVEVSNGGTWNNTGALAIGILGDGTMTIEAGGQVMNTDAYLGGMDPEAPNVDVSPFLGDDPLDGTGTVFVTGAGSRWDSSGDLYVGYSGTGELEVSHAGVVTSESGMLGFEVEGDGTVTVTNLGSEWDVNDVLTVGGAGEGTLVVSDRGLVTAGDVQIGGYIPEEGFETLADFLDPDAVLPEGTGTITVITEAILESDGLSVGFWGDGTLDVNDGGQVVSAWAELGVGPNAVGTATVRGATSTWTIDDELTVGVYGQGDLTIAGGGQVSAYDVYVGGAPLELMTDEGYDPDLLPNGTGTVTVTGADSRLTVAAEESLYVGYFGDGTLDVNDGGQVESAMVVVGAGPDAVGTVRVEDAGSLLSAEELLVGFWGQGDVTVAGGAQTLVGQVVIGGGQMPDNMDPDMLADFGDPMGVGTVTVTGAGSRLDVDDFLYVGYTGTGTLDVNDGGVVTSDYGAVGADPGSTGTVTVSGTDSRWWIDEDLAVGAFGEGDLTVAAGGRVDAVDIYVGGFDTDAMGDPDMNDIPQGIGTIAVTGAGSRLDADNFLFVGYTGDGTLDVNEGGRVTSYYGAVGADAGSTGTATVTGAGSEWLVSEALVVGAFGQGDLTISDGGGVYATEVYIGGFDTDILDEEIEETPEGTGTVTVTGEDSYLQAGGPLTLYVGYSGDGTLDILEGGTVLSQTSYIGYEEGSTGTVTVSDPNSSWTATGSLHVGYGGTGSLNVSGGGLVDSGQSYLATDVGAVGEVIVEGADSTWLATSIAVGQEGEGRLVIRDGGEVTVDDWVIVGRHAGSVGEVTVTGADSLWEIGGSLRVGWLGEGELIVSEGGQVWSGAGVPDAGYIGGVPDGIGSVTVTGEGSEWIEEGNVYVGYDGTGSLTVSDGGYVRSGEDLFIAYSREIFGDEASEGLVTVTGDDSLLRVFESIYVGGSSTQAAGTGVLAVNDGGRVIADEVTIWETGTLTGDGTVSVMVPTTVHNYGTIAPGDDGIGTLTVEGDVVFHEGSTFDVQIGGTEADKLAVDGDVTIHEYTTVQVRSVGTVVGTQEYEIIEADSVTGTFDVLDTALLTLYFNEIGLEYEPGSVWLWIDAMRFDDPNIVRTYNQRQVAGGLQEIADEGGNAITADLQMVETNEELLDNYDQLAGRSRPSLAPIAAAGTGRFLGSVSSRLRNPSAVVASGNWTGSQLSGSAGPDGALGSRTSYDINMGGYNFAVGNGSPYLSDSPWGVWAKGYGLFGNRDHSLEAPGYDYRTYGVSMGLDYQFTETLLIGLTGGYADTHVNYDRSRDNSDLRAMHFGFYGSWSLGSGYLDSLLTYSDLDYDTQRYVDLTGERLEGEFGGYAVSGYFETGFDWRHVAGWLVQPLASFQFSYLGLDSYRESGGDAALGFKRQNFESYIGSLGAKVSKDLLRDSATSRLAVQFRARWLHEFGDTRSDVNTYFASDPTVVFNIRNERIDRDSAVLGLGLGAELNRRTRLYVDYDTRLNADDTAHLISAGLQHRW</sequence>
<keyword evidence="4" id="KW-1185">Reference proteome</keyword>
<organism evidence="3 4">
    <name type="scientific">Anaerobaca lacustris</name>
    <dbReference type="NCBI Taxonomy" id="3044600"/>
    <lineage>
        <taxon>Bacteria</taxon>
        <taxon>Pseudomonadati</taxon>
        <taxon>Planctomycetota</taxon>
        <taxon>Phycisphaerae</taxon>
        <taxon>Sedimentisphaerales</taxon>
        <taxon>Anaerobacaceae</taxon>
        <taxon>Anaerobaca</taxon>
    </lineage>
</organism>
<dbReference type="NCBIfam" id="TIGR04393">
    <property type="entry name" value="rpt_T5SS_PEPC"/>
    <property type="match status" value="19"/>
</dbReference>
<name>A0AAW6TZZ7_9BACT</name>
<evidence type="ECO:0000256" key="1">
    <source>
        <dbReference type="SAM" id="SignalP"/>
    </source>
</evidence>
<evidence type="ECO:0000313" key="3">
    <source>
        <dbReference type="EMBL" id="MDI6450155.1"/>
    </source>
</evidence>
<dbReference type="InterPro" id="IPR030895">
    <property type="entry name" value="T5SS_PEPC_rpt"/>
</dbReference>
<dbReference type="Gene3D" id="2.40.128.130">
    <property type="entry name" value="Autotransporter beta-domain"/>
    <property type="match status" value="1"/>
</dbReference>
<dbReference type="InterPro" id="IPR036709">
    <property type="entry name" value="Autotransporte_beta_dom_sf"/>
</dbReference>
<accession>A0AAW6TZZ7</accession>
<dbReference type="SMART" id="SM00869">
    <property type="entry name" value="Autotransporter"/>
    <property type="match status" value="1"/>
</dbReference>
<dbReference type="SUPFAM" id="SSF51126">
    <property type="entry name" value="Pectin lyase-like"/>
    <property type="match status" value="1"/>
</dbReference>
<dbReference type="RefSeq" id="WP_349245564.1">
    <property type="nucleotide sequence ID" value="NZ_JASCXX010000017.1"/>
</dbReference>
<dbReference type="Pfam" id="PF03797">
    <property type="entry name" value="Autotransporter"/>
    <property type="match status" value="1"/>
</dbReference>
<dbReference type="InterPro" id="IPR005546">
    <property type="entry name" value="Autotransporte_beta"/>
</dbReference>
<protein>
    <submittedName>
        <fullName evidence="3">Autotransporter domain-containing protein</fullName>
    </submittedName>
</protein>
<dbReference type="InterPro" id="IPR011050">
    <property type="entry name" value="Pectin_lyase_fold/virulence"/>
</dbReference>
<gene>
    <name evidence="3" type="ORF">QJ522_13935</name>
</gene>
<proteinExistence type="predicted"/>
<feature type="signal peptide" evidence="1">
    <location>
        <begin position="1"/>
        <end position="31"/>
    </location>
</feature>
<comment type="caution">
    <text evidence="3">The sequence shown here is derived from an EMBL/GenBank/DDBJ whole genome shotgun (WGS) entry which is preliminary data.</text>
</comment>
<feature type="domain" description="Autotransporter" evidence="2">
    <location>
        <begin position="1502"/>
        <end position="1781"/>
    </location>
</feature>
<dbReference type="Proteomes" id="UP001431776">
    <property type="component" value="Unassembled WGS sequence"/>
</dbReference>
<dbReference type="PROSITE" id="PS51208">
    <property type="entry name" value="AUTOTRANSPORTER"/>
    <property type="match status" value="1"/>
</dbReference>
<reference evidence="3" key="1">
    <citation type="submission" date="2023-05" db="EMBL/GenBank/DDBJ databases">
        <title>Anaerotaeda fermentans gen. nov., sp. nov., a novel anaerobic planctomycete of the new family within the order Sedimentisphaerales isolated from Taman Peninsula, Russia.</title>
        <authorList>
            <person name="Khomyakova M.A."/>
            <person name="Merkel A.Y."/>
            <person name="Slobodkin A.I."/>
        </authorList>
    </citation>
    <scope>NUCLEOTIDE SEQUENCE</scope>
    <source>
        <strain evidence="3">M17dextr</strain>
    </source>
</reference>
<evidence type="ECO:0000259" key="2">
    <source>
        <dbReference type="PROSITE" id="PS51208"/>
    </source>
</evidence>